<evidence type="ECO:0000313" key="2">
    <source>
        <dbReference type="Proteomes" id="UP000320591"/>
    </source>
</evidence>
<gene>
    <name evidence="1" type="ORF">Dpoa569_0001287</name>
</gene>
<protein>
    <submittedName>
        <fullName evidence="1">Transcriptional regulator</fullName>
    </submittedName>
</protein>
<keyword evidence="2" id="KW-1185">Reference proteome</keyword>
<name>A0A5B8I2X2_9GAMM</name>
<sequence length="88" mass="9655">MNETTGDIHMPRNTHKNLARAIAHRAAQQADIRLARKIEAAISGCSERVTKALIELPRVTEVDSGATCIPDVALFRAGYRKSENISAR</sequence>
<dbReference type="Proteomes" id="UP000320591">
    <property type="component" value="Chromosome"/>
</dbReference>
<evidence type="ECO:0000313" key="1">
    <source>
        <dbReference type="EMBL" id="QDX29512.1"/>
    </source>
</evidence>
<dbReference type="AlphaFoldDB" id="A0A5B8I2X2"/>
<dbReference type="KEGG" id="dic:Dpoa569_0001287"/>
<dbReference type="Pfam" id="PF25694">
    <property type="entry name" value="N_peptide"/>
    <property type="match status" value="1"/>
</dbReference>
<accession>A0A5B8I2X2</accession>
<dbReference type="EMBL" id="CP042220">
    <property type="protein sequence ID" value="QDX29512.1"/>
    <property type="molecule type" value="Genomic_DNA"/>
</dbReference>
<organism evidence="1 2">
    <name type="scientific">Dickeya poaceiphila</name>
    <dbReference type="NCBI Taxonomy" id="568768"/>
    <lineage>
        <taxon>Bacteria</taxon>
        <taxon>Pseudomonadati</taxon>
        <taxon>Pseudomonadota</taxon>
        <taxon>Gammaproteobacteria</taxon>
        <taxon>Enterobacterales</taxon>
        <taxon>Pectobacteriaceae</taxon>
        <taxon>Dickeya</taxon>
    </lineage>
</organism>
<reference evidence="1 2" key="1">
    <citation type="journal article" date="2019" name="Environ. Microbiol.">
        <title>The phytopathogenic nature of Dickeya aquatica 174/2 and the dynamic early evolution of Dickeya pathogenicity.</title>
        <authorList>
            <person name="Duprey A."/>
            <person name="Taib N."/>
            <person name="Leonard S."/>
            <person name="Garin T."/>
            <person name="Flandrois J.P."/>
            <person name="Nasser W."/>
            <person name="Brochier-Armanet C."/>
            <person name="Reverchon S."/>
        </authorList>
    </citation>
    <scope>NUCLEOTIDE SEQUENCE [LARGE SCALE GENOMIC DNA]</scope>
    <source>
        <strain evidence="1 2">NCPPB 569</strain>
    </source>
</reference>
<dbReference type="RefSeq" id="WP_128569749.1">
    <property type="nucleotide sequence ID" value="NZ_CM001975.1"/>
</dbReference>
<dbReference type="InterPro" id="IPR057902">
    <property type="entry name" value="N_peptide"/>
</dbReference>
<proteinExistence type="predicted"/>